<dbReference type="EMBL" id="JAUESC010000003">
    <property type="protein sequence ID" value="KAK0602068.1"/>
    <property type="molecule type" value="Genomic_DNA"/>
</dbReference>
<dbReference type="Proteomes" id="UP001168877">
    <property type="component" value="Unassembled WGS sequence"/>
</dbReference>
<proteinExistence type="predicted"/>
<evidence type="ECO:0000313" key="3">
    <source>
        <dbReference type="Proteomes" id="UP001168877"/>
    </source>
</evidence>
<sequence>MDSLLAVGSGHQVGGRDQESPRQGNALNKQLTYLPRVRGRRRSWGWTTWLNVIPYQRYSIVGQGVMVSGNFVLLHFIYCTSSSSSSSHHRPSPSSSSSSSSTITIINHHLPHHPTNPNPDISLSSTTIIFKSLFLHSITSGSDDLLLSSLDLDDLNHLDLVRSDLHLALTIWICVHLHSRWSGLVLVLRGGGFGFGDCGGGGGGGGLKGCLGFLGFLG</sequence>
<accession>A0AA39W4E9</accession>
<reference evidence="2" key="2">
    <citation type="submission" date="2023-06" db="EMBL/GenBank/DDBJ databases">
        <authorList>
            <person name="Swenson N.G."/>
            <person name="Wegrzyn J.L."/>
            <person name="Mcevoy S.L."/>
        </authorList>
    </citation>
    <scope>NUCLEOTIDE SEQUENCE</scope>
    <source>
        <strain evidence="2">NS2018</strain>
        <tissue evidence="2">Leaf</tissue>
    </source>
</reference>
<dbReference type="AlphaFoldDB" id="A0AA39W4E9"/>
<evidence type="ECO:0000256" key="1">
    <source>
        <dbReference type="SAM" id="MobiDB-lite"/>
    </source>
</evidence>
<name>A0AA39W4E9_ACESA</name>
<keyword evidence="3" id="KW-1185">Reference proteome</keyword>
<organism evidence="2 3">
    <name type="scientific">Acer saccharum</name>
    <name type="common">Sugar maple</name>
    <dbReference type="NCBI Taxonomy" id="4024"/>
    <lineage>
        <taxon>Eukaryota</taxon>
        <taxon>Viridiplantae</taxon>
        <taxon>Streptophyta</taxon>
        <taxon>Embryophyta</taxon>
        <taxon>Tracheophyta</taxon>
        <taxon>Spermatophyta</taxon>
        <taxon>Magnoliopsida</taxon>
        <taxon>eudicotyledons</taxon>
        <taxon>Gunneridae</taxon>
        <taxon>Pentapetalae</taxon>
        <taxon>rosids</taxon>
        <taxon>malvids</taxon>
        <taxon>Sapindales</taxon>
        <taxon>Sapindaceae</taxon>
        <taxon>Hippocastanoideae</taxon>
        <taxon>Acereae</taxon>
        <taxon>Acer</taxon>
    </lineage>
</organism>
<gene>
    <name evidence="2" type="ORF">LWI29_030034</name>
</gene>
<evidence type="ECO:0000313" key="2">
    <source>
        <dbReference type="EMBL" id="KAK0602068.1"/>
    </source>
</evidence>
<feature type="region of interest" description="Disordered" evidence="1">
    <location>
        <begin position="1"/>
        <end position="27"/>
    </location>
</feature>
<protein>
    <submittedName>
        <fullName evidence="2">Uncharacterized protein</fullName>
    </submittedName>
</protein>
<reference evidence="2" key="1">
    <citation type="journal article" date="2022" name="Plant J.">
        <title>Strategies of tolerance reflected in two North American maple genomes.</title>
        <authorList>
            <person name="McEvoy S.L."/>
            <person name="Sezen U.U."/>
            <person name="Trouern-Trend A."/>
            <person name="McMahon S.M."/>
            <person name="Schaberg P.G."/>
            <person name="Yang J."/>
            <person name="Wegrzyn J.L."/>
            <person name="Swenson N.G."/>
        </authorList>
    </citation>
    <scope>NUCLEOTIDE SEQUENCE</scope>
    <source>
        <strain evidence="2">NS2018</strain>
    </source>
</reference>
<comment type="caution">
    <text evidence="2">The sequence shown here is derived from an EMBL/GenBank/DDBJ whole genome shotgun (WGS) entry which is preliminary data.</text>
</comment>